<dbReference type="Proteomes" id="UP000037425">
    <property type="component" value="Unassembled WGS sequence"/>
</dbReference>
<evidence type="ECO:0000313" key="2">
    <source>
        <dbReference type="EMBL" id="KOF22379.1"/>
    </source>
</evidence>
<proteinExistence type="predicted"/>
<dbReference type="AlphaFoldDB" id="A0A0L8C6G0"/>
<evidence type="ECO:0000256" key="1">
    <source>
        <dbReference type="SAM" id="MobiDB-lite"/>
    </source>
</evidence>
<feature type="region of interest" description="Disordered" evidence="1">
    <location>
        <begin position="59"/>
        <end position="91"/>
    </location>
</feature>
<organism evidence="2 3">
    <name type="scientific">Ensifer adhaerens</name>
    <name type="common">Sinorhizobium morelense</name>
    <dbReference type="NCBI Taxonomy" id="106592"/>
    <lineage>
        <taxon>Bacteria</taxon>
        <taxon>Pseudomonadati</taxon>
        <taxon>Pseudomonadota</taxon>
        <taxon>Alphaproteobacteria</taxon>
        <taxon>Hyphomicrobiales</taxon>
        <taxon>Rhizobiaceae</taxon>
        <taxon>Sinorhizobium/Ensifer group</taxon>
        <taxon>Ensifer</taxon>
    </lineage>
</organism>
<evidence type="ECO:0000313" key="3">
    <source>
        <dbReference type="Proteomes" id="UP000037425"/>
    </source>
</evidence>
<name>A0A0L8C6G0_ENSAD</name>
<gene>
    <name evidence="2" type="ORF">AC244_02255</name>
</gene>
<feature type="region of interest" description="Disordered" evidence="1">
    <location>
        <begin position="1"/>
        <end position="24"/>
    </location>
</feature>
<dbReference type="EMBL" id="LGAP01000001">
    <property type="protein sequence ID" value="KOF22379.1"/>
    <property type="molecule type" value="Genomic_DNA"/>
</dbReference>
<dbReference type="PATRIC" id="fig|106592.7.peg.483"/>
<accession>A0A0L8C6G0</accession>
<sequence length="91" mass="9875">MLVRGQASTIVTRRGKPRAKEAARWGSKGIDIAGLPETAPTREQAAKPGFMPALTARKSGLKRAKSEGKTLGRPRSAKNRSWMCATISRQE</sequence>
<reference evidence="3" key="1">
    <citation type="submission" date="2015-07" db="EMBL/GenBank/DDBJ databases">
        <title>Whole genome sequence of an Ensifer adhaerens strain isolated from a cave pool in the Wind Cave National Park.</title>
        <authorList>
            <person name="Eng W.W.H."/>
            <person name="Gan H.M."/>
            <person name="Barton H.A."/>
            <person name="Savka M.A."/>
        </authorList>
    </citation>
    <scope>NUCLEOTIDE SEQUENCE [LARGE SCALE GENOMIC DNA]</scope>
    <source>
        <strain evidence="3">SD006</strain>
    </source>
</reference>
<comment type="caution">
    <text evidence="2">The sequence shown here is derived from an EMBL/GenBank/DDBJ whole genome shotgun (WGS) entry which is preliminary data.</text>
</comment>
<feature type="compositionally biased region" description="Polar residues" evidence="1">
    <location>
        <begin position="1"/>
        <end position="11"/>
    </location>
</feature>
<protein>
    <submittedName>
        <fullName evidence="2">Uncharacterized protein</fullName>
    </submittedName>
</protein>